<dbReference type="GO" id="GO:0032259">
    <property type="term" value="P:methylation"/>
    <property type="evidence" value="ECO:0007669"/>
    <property type="project" value="UniProtKB-KW"/>
</dbReference>
<evidence type="ECO:0000259" key="6">
    <source>
        <dbReference type="Pfam" id="PF08100"/>
    </source>
</evidence>
<evidence type="ECO:0000256" key="3">
    <source>
        <dbReference type="ARBA" id="ARBA00022691"/>
    </source>
</evidence>
<accession>A0A6A6A6E1</accession>
<dbReference type="Pfam" id="PF00891">
    <property type="entry name" value="Methyltransf_2"/>
    <property type="match status" value="1"/>
</dbReference>
<organism evidence="7 8">
    <name type="scientific">Dothidotthia symphoricarpi CBS 119687</name>
    <dbReference type="NCBI Taxonomy" id="1392245"/>
    <lineage>
        <taxon>Eukaryota</taxon>
        <taxon>Fungi</taxon>
        <taxon>Dikarya</taxon>
        <taxon>Ascomycota</taxon>
        <taxon>Pezizomycotina</taxon>
        <taxon>Dothideomycetes</taxon>
        <taxon>Pleosporomycetidae</taxon>
        <taxon>Pleosporales</taxon>
        <taxon>Dothidotthiaceae</taxon>
        <taxon>Dothidotthia</taxon>
    </lineage>
</organism>
<evidence type="ECO:0000256" key="2">
    <source>
        <dbReference type="ARBA" id="ARBA00022679"/>
    </source>
</evidence>
<dbReference type="SUPFAM" id="SSF46785">
    <property type="entry name" value="Winged helix' DNA-binding domain"/>
    <property type="match status" value="1"/>
</dbReference>
<dbReference type="InterPro" id="IPR016461">
    <property type="entry name" value="COMT-like"/>
</dbReference>
<dbReference type="InterPro" id="IPR012967">
    <property type="entry name" value="COMT_dimerisation"/>
</dbReference>
<dbReference type="EMBL" id="ML977514">
    <property type="protein sequence ID" value="KAF2126191.1"/>
    <property type="molecule type" value="Genomic_DNA"/>
</dbReference>
<dbReference type="InterPro" id="IPR029063">
    <property type="entry name" value="SAM-dependent_MTases_sf"/>
</dbReference>
<dbReference type="GO" id="GO:0046983">
    <property type="term" value="F:protein dimerization activity"/>
    <property type="evidence" value="ECO:0007669"/>
    <property type="project" value="InterPro"/>
</dbReference>
<keyword evidence="1 7" id="KW-0489">Methyltransferase</keyword>
<evidence type="ECO:0000256" key="1">
    <source>
        <dbReference type="ARBA" id="ARBA00022603"/>
    </source>
</evidence>
<dbReference type="PIRSF" id="PIRSF005739">
    <property type="entry name" value="O-mtase"/>
    <property type="match status" value="1"/>
</dbReference>
<evidence type="ECO:0000256" key="4">
    <source>
        <dbReference type="PIRSR" id="PIRSR005739-1"/>
    </source>
</evidence>
<dbReference type="Proteomes" id="UP000799771">
    <property type="component" value="Unassembled WGS sequence"/>
</dbReference>
<dbReference type="PANTHER" id="PTHR43712:SF11">
    <property type="entry name" value="O-METHYLTRANSFERASE (AFU_ORTHOLOGUE AFUA_2G17820)-RELATED"/>
    <property type="match status" value="1"/>
</dbReference>
<dbReference type="AlphaFoldDB" id="A0A6A6A6E1"/>
<feature type="domain" description="O-methyltransferase dimerisation" evidence="6">
    <location>
        <begin position="4"/>
        <end position="81"/>
    </location>
</feature>
<protein>
    <submittedName>
        <fullName evidence="7">S-adenosyl-L-methionine-dependent methyltransferase</fullName>
    </submittedName>
</protein>
<dbReference type="SUPFAM" id="SSF53335">
    <property type="entry name" value="S-adenosyl-L-methionine-dependent methyltransferases"/>
    <property type="match status" value="1"/>
</dbReference>
<gene>
    <name evidence="7" type="ORF">P153DRAFT_323357</name>
</gene>
<dbReference type="Gene3D" id="3.40.50.150">
    <property type="entry name" value="Vaccinia Virus protein VP39"/>
    <property type="match status" value="1"/>
</dbReference>
<dbReference type="Pfam" id="PF08100">
    <property type="entry name" value="Dimerisation"/>
    <property type="match status" value="1"/>
</dbReference>
<dbReference type="RefSeq" id="XP_033520583.1">
    <property type="nucleotide sequence ID" value="XM_033665206.1"/>
</dbReference>
<dbReference type="PROSITE" id="PS51683">
    <property type="entry name" value="SAM_OMT_II"/>
    <property type="match status" value="1"/>
</dbReference>
<proteinExistence type="predicted"/>
<feature type="domain" description="O-methyltransferase C-terminal" evidence="5">
    <location>
        <begin position="183"/>
        <end position="326"/>
    </location>
</feature>
<evidence type="ECO:0000259" key="5">
    <source>
        <dbReference type="Pfam" id="PF00891"/>
    </source>
</evidence>
<dbReference type="OrthoDB" id="1535081at2759"/>
<reference evidence="7" key="1">
    <citation type="journal article" date="2020" name="Stud. Mycol.">
        <title>101 Dothideomycetes genomes: a test case for predicting lifestyles and emergence of pathogens.</title>
        <authorList>
            <person name="Haridas S."/>
            <person name="Albert R."/>
            <person name="Binder M."/>
            <person name="Bloem J."/>
            <person name="Labutti K."/>
            <person name="Salamov A."/>
            <person name="Andreopoulos B."/>
            <person name="Baker S."/>
            <person name="Barry K."/>
            <person name="Bills G."/>
            <person name="Bluhm B."/>
            <person name="Cannon C."/>
            <person name="Castanera R."/>
            <person name="Culley D."/>
            <person name="Daum C."/>
            <person name="Ezra D."/>
            <person name="Gonzalez J."/>
            <person name="Henrissat B."/>
            <person name="Kuo A."/>
            <person name="Liang C."/>
            <person name="Lipzen A."/>
            <person name="Lutzoni F."/>
            <person name="Magnuson J."/>
            <person name="Mondo S."/>
            <person name="Nolan M."/>
            <person name="Ohm R."/>
            <person name="Pangilinan J."/>
            <person name="Park H.-J."/>
            <person name="Ramirez L."/>
            <person name="Alfaro M."/>
            <person name="Sun H."/>
            <person name="Tritt A."/>
            <person name="Yoshinaga Y."/>
            <person name="Zwiers L.-H."/>
            <person name="Turgeon B."/>
            <person name="Goodwin S."/>
            <person name="Spatafora J."/>
            <person name="Crous P."/>
            <person name="Grigoriev I."/>
        </authorList>
    </citation>
    <scope>NUCLEOTIDE SEQUENCE</scope>
    <source>
        <strain evidence="7">CBS 119687</strain>
    </source>
</reference>
<feature type="active site" description="Proton acceptor" evidence="4">
    <location>
        <position position="256"/>
    </location>
</feature>
<keyword evidence="3" id="KW-0949">S-adenosyl-L-methionine</keyword>
<name>A0A6A6A6E1_9PLEO</name>
<dbReference type="InterPro" id="IPR001077">
    <property type="entry name" value="COMT_C"/>
</dbReference>
<sequence length="350" mass="39263">MLKMLLAVYDPIVLRIACDLNLFDFALAHGGPITVAELAEKSNADPVLIHRILRLLVAIGIFNADTSKTYSVAPLGHLFVTGSPLKEGVVHLTHIYPAVSSMPEYFSKRGYKNPTSAVDAPFQLAYGIKGVDYFQFLARPENKKFSDAFDTTMSLQLADTGGKWAPNYPAEERLKIEDPERVLLVDIGGGLGHQTKKFREEFPNLAGKVVVEDLPEVLEKAVDLPSSIIKLPQSFFDPQPELVKNAKAFYLRSILHDWPEEQAHKILRGLHDVMADDSVILLDEVVLPESGVSHLESRMDWHMMGCFSSMERTELQWRTLVDGAGLRVEDLWAKEDDKAWRHVIECVKKT</sequence>
<evidence type="ECO:0000313" key="7">
    <source>
        <dbReference type="EMBL" id="KAF2126191.1"/>
    </source>
</evidence>
<dbReference type="GeneID" id="54405638"/>
<dbReference type="PANTHER" id="PTHR43712">
    <property type="entry name" value="PUTATIVE (AFU_ORTHOLOGUE AFUA_4G14580)-RELATED"/>
    <property type="match status" value="1"/>
</dbReference>
<keyword evidence="2 7" id="KW-0808">Transferase</keyword>
<keyword evidence="8" id="KW-1185">Reference proteome</keyword>
<dbReference type="InterPro" id="IPR036388">
    <property type="entry name" value="WH-like_DNA-bd_sf"/>
</dbReference>
<evidence type="ECO:0000313" key="8">
    <source>
        <dbReference type="Proteomes" id="UP000799771"/>
    </source>
</evidence>
<dbReference type="GO" id="GO:0008171">
    <property type="term" value="F:O-methyltransferase activity"/>
    <property type="evidence" value="ECO:0007669"/>
    <property type="project" value="InterPro"/>
</dbReference>
<dbReference type="InterPro" id="IPR036390">
    <property type="entry name" value="WH_DNA-bd_sf"/>
</dbReference>
<dbReference type="Gene3D" id="1.10.10.10">
    <property type="entry name" value="Winged helix-like DNA-binding domain superfamily/Winged helix DNA-binding domain"/>
    <property type="match status" value="1"/>
</dbReference>